<feature type="region of interest" description="Disordered" evidence="1">
    <location>
        <begin position="1"/>
        <end position="28"/>
    </location>
</feature>
<feature type="region of interest" description="Disordered" evidence="1">
    <location>
        <begin position="155"/>
        <end position="183"/>
    </location>
</feature>
<dbReference type="Proteomes" id="UP000501690">
    <property type="component" value="Linkage Group LG7"/>
</dbReference>
<gene>
    <name evidence="2" type="ORF">DEO72_LG7g1605</name>
</gene>
<accession>A0A4D6MKP0</accession>
<reference evidence="2 3" key="1">
    <citation type="submission" date="2019-04" db="EMBL/GenBank/DDBJ databases">
        <title>An improved genome assembly and genetic linkage map for asparagus bean, Vigna unguiculata ssp. sesquipedialis.</title>
        <authorList>
            <person name="Xia Q."/>
            <person name="Zhang R."/>
            <person name="Dong Y."/>
        </authorList>
    </citation>
    <scope>NUCLEOTIDE SEQUENCE [LARGE SCALE GENOMIC DNA]</scope>
    <source>
        <tissue evidence="2">Leaf</tissue>
    </source>
</reference>
<evidence type="ECO:0000313" key="2">
    <source>
        <dbReference type="EMBL" id="QCE00315.1"/>
    </source>
</evidence>
<dbReference type="AlphaFoldDB" id="A0A4D6MKP0"/>
<dbReference type="EMBL" id="CP039351">
    <property type="protein sequence ID" value="QCE00315.1"/>
    <property type="molecule type" value="Genomic_DNA"/>
</dbReference>
<keyword evidence="3" id="KW-1185">Reference proteome</keyword>
<feature type="compositionally biased region" description="Polar residues" evidence="1">
    <location>
        <begin position="63"/>
        <end position="73"/>
    </location>
</feature>
<feature type="compositionally biased region" description="Polar residues" evidence="1">
    <location>
        <begin position="100"/>
        <end position="115"/>
    </location>
</feature>
<feature type="region of interest" description="Disordered" evidence="1">
    <location>
        <begin position="93"/>
        <end position="138"/>
    </location>
</feature>
<protein>
    <submittedName>
        <fullName evidence="2">Uncharacterized protein</fullName>
    </submittedName>
</protein>
<evidence type="ECO:0000313" key="3">
    <source>
        <dbReference type="Proteomes" id="UP000501690"/>
    </source>
</evidence>
<evidence type="ECO:0000256" key="1">
    <source>
        <dbReference type="SAM" id="MobiDB-lite"/>
    </source>
</evidence>
<sequence length="371" mass="39856">MNLPAHGTASPDPSLISQHDNENKKGDLLPYLSATTDRARAGIHATDHTPQRQGNLFGPIRTGHNQHTHTGYTRQPELQLKGSSCSSAIPSHNSRDAIPSHNSRNTTCLTPIPSHNSRDTFRATTQGTPATSPLKHYQKPCRTPYEVQQLGLTAAKSPSGGHVPLGATASRPPGGGHVPPGAKRLKLTKSATTAWRDNLHRQADAVPGATVRVAAAWRSLSNRQALYQYISTPLEFPVTSVHGSLLLAPNKILTVTLPLSNKTSQGPMLPSPNYKTHTKTSVSITPRYPIILALVHPIHHLSHSIPSTPIPMSPNFNQMHSFSRTKLLLTLNTRSITISPPSALSPTSPGGAKLAARRCISSGSSQNFQHT</sequence>
<organism evidence="2 3">
    <name type="scientific">Vigna unguiculata</name>
    <name type="common">Cowpea</name>
    <dbReference type="NCBI Taxonomy" id="3917"/>
    <lineage>
        <taxon>Eukaryota</taxon>
        <taxon>Viridiplantae</taxon>
        <taxon>Streptophyta</taxon>
        <taxon>Embryophyta</taxon>
        <taxon>Tracheophyta</taxon>
        <taxon>Spermatophyta</taxon>
        <taxon>Magnoliopsida</taxon>
        <taxon>eudicotyledons</taxon>
        <taxon>Gunneridae</taxon>
        <taxon>Pentapetalae</taxon>
        <taxon>rosids</taxon>
        <taxon>fabids</taxon>
        <taxon>Fabales</taxon>
        <taxon>Fabaceae</taxon>
        <taxon>Papilionoideae</taxon>
        <taxon>50 kb inversion clade</taxon>
        <taxon>NPAAA clade</taxon>
        <taxon>indigoferoid/millettioid clade</taxon>
        <taxon>Phaseoleae</taxon>
        <taxon>Vigna</taxon>
    </lineage>
</organism>
<feature type="region of interest" description="Disordered" evidence="1">
    <location>
        <begin position="46"/>
        <end position="75"/>
    </location>
</feature>
<proteinExistence type="predicted"/>
<name>A0A4D6MKP0_VIGUN</name>
<feature type="compositionally biased region" description="Polar residues" evidence="1">
    <location>
        <begin position="122"/>
        <end position="131"/>
    </location>
</feature>